<organism evidence="2 3">
    <name type="scientific">Adineta steineri</name>
    <dbReference type="NCBI Taxonomy" id="433720"/>
    <lineage>
        <taxon>Eukaryota</taxon>
        <taxon>Metazoa</taxon>
        <taxon>Spiralia</taxon>
        <taxon>Gnathifera</taxon>
        <taxon>Rotifera</taxon>
        <taxon>Eurotatoria</taxon>
        <taxon>Bdelloidea</taxon>
        <taxon>Adinetida</taxon>
        <taxon>Adinetidae</taxon>
        <taxon>Adineta</taxon>
    </lineage>
</organism>
<accession>A0A815QD92</accession>
<dbReference type="OrthoDB" id="5345779at2759"/>
<comment type="caution">
    <text evidence="2">The sequence shown here is derived from an EMBL/GenBank/DDBJ whole genome shotgun (WGS) entry which is preliminary data.</text>
</comment>
<gene>
    <name evidence="2" type="ORF">VCS650_LOCUS40085</name>
</gene>
<name>A0A815QD92_9BILA</name>
<dbReference type="EMBL" id="CAJNON010001427">
    <property type="protein sequence ID" value="CAF1461730.1"/>
    <property type="molecule type" value="Genomic_DNA"/>
</dbReference>
<feature type="domain" description="F-box" evidence="1">
    <location>
        <begin position="3"/>
        <end position="51"/>
    </location>
</feature>
<dbReference type="AlphaFoldDB" id="A0A815QD92"/>
<reference evidence="2" key="1">
    <citation type="submission" date="2021-02" db="EMBL/GenBank/DDBJ databases">
        <authorList>
            <person name="Nowell W R."/>
        </authorList>
    </citation>
    <scope>NUCLEOTIDE SEQUENCE</scope>
</reference>
<evidence type="ECO:0000259" key="1">
    <source>
        <dbReference type="PROSITE" id="PS50181"/>
    </source>
</evidence>
<protein>
    <recommendedName>
        <fullName evidence="1">F-box domain-containing protein</fullName>
    </recommendedName>
</protein>
<sequence>MDFSRFELLPNEILIEISDYLDARDTYYAFYGLNLRLNALLLSLDRLYIYIHYNGRSRIRHDHLFALRVHTLIIDRNRLLDNLQQFPNIRHVIFIKSFEKKIEHVINQLNNLEHLTIKVKGQGGASRSIYQRIFTNDFPCLKSFIHKASHPPSLTNTWTQTPSIHFLDVTSDFSRIHMFLAACPNLHFLKITIPKLAVTLADLKQHEKLQRLHLTITTDQLSFDELPFDSLFVCLPKLEYLYLQQSIMNIDMINNLKQSQWLANVLARHLLSLRQFKLTLCLSANQHFDIQQLKTNFSKAPFDSLFVCLPNLEYLYLQQSIMNIDMINNLKQSQWLANVLARHLLSLRQFKLTLCLSANQHFDIQQLKTNFSKAHDQRYEHELKII</sequence>
<dbReference type="InterPro" id="IPR001810">
    <property type="entry name" value="F-box_dom"/>
</dbReference>
<evidence type="ECO:0000313" key="2">
    <source>
        <dbReference type="EMBL" id="CAF1461730.1"/>
    </source>
</evidence>
<dbReference type="Proteomes" id="UP000663891">
    <property type="component" value="Unassembled WGS sequence"/>
</dbReference>
<evidence type="ECO:0000313" key="3">
    <source>
        <dbReference type="Proteomes" id="UP000663891"/>
    </source>
</evidence>
<proteinExistence type="predicted"/>
<dbReference type="PROSITE" id="PS50181">
    <property type="entry name" value="FBOX"/>
    <property type="match status" value="1"/>
</dbReference>